<gene>
    <name evidence="12" type="primary">fimT</name>
    <name evidence="12" type="ordered locus">CJA_3213</name>
</gene>
<evidence type="ECO:0000313" key="13">
    <source>
        <dbReference type="Proteomes" id="UP000001036"/>
    </source>
</evidence>
<dbReference type="GO" id="GO:0005886">
    <property type="term" value="C:plasma membrane"/>
    <property type="evidence" value="ECO:0007669"/>
    <property type="project" value="UniProtKB-SubCell"/>
</dbReference>
<name>B3PE10_CELJU</name>
<evidence type="ECO:0000256" key="3">
    <source>
        <dbReference type="ARBA" id="ARBA00022475"/>
    </source>
</evidence>
<feature type="domain" description="General secretion pathway GspH" evidence="11">
    <location>
        <begin position="42"/>
        <end position="161"/>
    </location>
</feature>
<keyword evidence="13" id="KW-1185">Reference proteome</keyword>
<dbReference type="Gene3D" id="3.55.40.10">
    <property type="entry name" value="minor pseudopilin epsh domain"/>
    <property type="match status" value="1"/>
</dbReference>
<dbReference type="HOGENOM" id="CLU_084761_1_1_6"/>
<reference evidence="12 13" key="1">
    <citation type="journal article" date="2008" name="J. Bacteriol.">
        <title>Insights into plant cell wall degradation from the genome sequence of the soil bacterium Cellvibrio japonicus.</title>
        <authorList>
            <person name="Deboy R.T."/>
            <person name="Mongodin E.F."/>
            <person name="Fouts D.E."/>
            <person name="Tailford L.E."/>
            <person name="Khouri H."/>
            <person name="Emerson J.B."/>
            <person name="Mohamoud Y."/>
            <person name="Watkins K."/>
            <person name="Henrissat B."/>
            <person name="Gilbert H.J."/>
            <person name="Nelson K.E."/>
        </authorList>
    </citation>
    <scope>NUCLEOTIDE SEQUENCE [LARGE SCALE GENOMIC DNA]</scope>
    <source>
        <strain evidence="12 13">Ueda107</strain>
    </source>
</reference>
<dbReference type="eggNOG" id="COG4970">
    <property type="taxonomic scope" value="Bacteria"/>
</dbReference>
<evidence type="ECO:0000256" key="7">
    <source>
        <dbReference type="ARBA" id="ARBA00022989"/>
    </source>
</evidence>
<evidence type="ECO:0000256" key="8">
    <source>
        <dbReference type="ARBA" id="ARBA00023136"/>
    </source>
</evidence>
<dbReference type="Pfam" id="PF07963">
    <property type="entry name" value="N_methyl"/>
    <property type="match status" value="1"/>
</dbReference>
<dbReference type="EMBL" id="CP000934">
    <property type="protein sequence ID" value="ACE85538.1"/>
    <property type="molecule type" value="Genomic_DNA"/>
</dbReference>
<evidence type="ECO:0000256" key="2">
    <source>
        <dbReference type="ARBA" id="ARBA00021549"/>
    </source>
</evidence>
<evidence type="ECO:0000256" key="10">
    <source>
        <dbReference type="ARBA" id="ARBA00030775"/>
    </source>
</evidence>
<dbReference type="Pfam" id="PF12019">
    <property type="entry name" value="GspH"/>
    <property type="match status" value="1"/>
</dbReference>
<dbReference type="InterPro" id="IPR045584">
    <property type="entry name" value="Pilin-like"/>
</dbReference>
<dbReference type="KEGG" id="cja:CJA_3213"/>
<keyword evidence="7" id="KW-1133">Transmembrane helix</keyword>
<accession>B3PE10</accession>
<keyword evidence="5" id="KW-0997">Cell inner membrane</keyword>
<keyword evidence="3" id="KW-1003">Cell membrane</keyword>
<dbReference type="SUPFAM" id="SSF54523">
    <property type="entry name" value="Pili subunits"/>
    <property type="match status" value="1"/>
</dbReference>
<evidence type="ECO:0000256" key="5">
    <source>
        <dbReference type="ARBA" id="ARBA00022519"/>
    </source>
</evidence>
<organism evidence="12 13">
    <name type="scientific">Cellvibrio japonicus (strain Ueda107)</name>
    <name type="common">Pseudomonas fluorescens subsp. cellulosa</name>
    <dbReference type="NCBI Taxonomy" id="498211"/>
    <lineage>
        <taxon>Bacteria</taxon>
        <taxon>Pseudomonadati</taxon>
        <taxon>Pseudomonadota</taxon>
        <taxon>Gammaproteobacteria</taxon>
        <taxon>Cellvibrionales</taxon>
        <taxon>Cellvibrionaceae</taxon>
        <taxon>Cellvibrio</taxon>
    </lineage>
</organism>
<evidence type="ECO:0000259" key="11">
    <source>
        <dbReference type="Pfam" id="PF12019"/>
    </source>
</evidence>
<keyword evidence="6" id="KW-0812">Transmembrane</keyword>
<evidence type="ECO:0000256" key="4">
    <source>
        <dbReference type="ARBA" id="ARBA00022481"/>
    </source>
</evidence>
<proteinExistence type="inferred from homology"/>
<dbReference type="NCBIfam" id="TIGR02532">
    <property type="entry name" value="IV_pilin_GFxxxE"/>
    <property type="match status" value="1"/>
</dbReference>
<dbReference type="STRING" id="498211.CJA_3213"/>
<evidence type="ECO:0000313" key="12">
    <source>
        <dbReference type="EMBL" id="ACE85538.1"/>
    </source>
</evidence>
<keyword evidence="8" id="KW-0472">Membrane</keyword>
<dbReference type="GO" id="GO:0015627">
    <property type="term" value="C:type II protein secretion system complex"/>
    <property type="evidence" value="ECO:0007669"/>
    <property type="project" value="InterPro"/>
</dbReference>
<keyword evidence="4" id="KW-0488">Methylation</keyword>
<dbReference type="InterPro" id="IPR012902">
    <property type="entry name" value="N_methyl_site"/>
</dbReference>
<evidence type="ECO:0000256" key="9">
    <source>
        <dbReference type="ARBA" id="ARBA00025772"/>
    </source>
</evidence>
<evidence type="ECO:0000256" key="6">
    <source>
        <dbReference type="ARBA" id="ARBA00022692"/>
    </source>
</evidence>
<dbReference type="Proteomes" id="UP000001036">
    <property type="component" value="Chromosome"/>
</dbReference>
<sequence>MMKHQGFTLFELLITLVILAIILGIGLPSFSAQLQKTRVQTAVDLLINAIQTARSVAVAKNKRTLLIARDKEWHQGWYLFVDENQNGLQDIDEPTLLLAAPLKKVKIQGNSSVKTYISFVGTGEGRLIGKSPNSGAFMAGTLTICPEYKGTGIKLVLSRGGRLRYTPITEEECLQS</sequence>
<comment type="similarity">
    <text evidence="9">Belongs to the GSP H family.</text>
</comment>
<comment type="subcellular location">
    <subcellularLocation>
        <location evidence="1">Cell inner membrane</location>
        <topology evidence="1">Single-pass membrane protein</topology>
    </subcellularLocation>
</comment>
<dbReference type="RefSeq" id="WP_012488790.1">
    <property type="nucleotide sequence ID" value="NC_010995.1"/>
</dbReference>
<dbReference type="InterPro" id="IPR022346">
    <property type="entry name" value="T2SS_GspH"/>
</dbReference>
<protein>
    <recommendedName>
        <fullName evidence="2">Type II secretion system protein H</fullName>
    </recommendedName>
    <alternativeName>
        <fullName evidence="10">General secretion pathway protein H</fullName>
    </alternativeName>
</protein>
<dbReference type="GO" id="GO:0015628">
    <property type="term" value="P:protein secretion by the type II secretion system"/>
    <property type="evidence" value="ECO:0007669"/>
    <property type="project" value="InterPro"/>
</dbReference>
<evidence type="ECO:0000256" key="1">
    <source>
        <dbReference type="ARBA" id="ARBA00004377"/>
    </source>
</evidence>
<dbReference type="AlphaFoldDB" id="B3PE10"/>